<gene>
    <name evidence="1" type="ORF">FSP39_011315</name>
</gene>
<keyword evidence="2" id="KW-1185">Reference proteome</keyword>
<evidence type="ECO:0000313" key="1">
    <source>
        <dbReference type="EMBL" id="KAK3090375.1"/>
    </source>
</evidence>
<accession>A0AA88XXQ2</accession>
<evidence type="ECO:0000313" key="2">
    <source>
        <dbReference type="Proteomes" id="UP001186944"/>
    </source>
</evidence>
<name>A0AA88XXQ2_PINIB</name>
<reference evidence="1" key="1">
    <citation type="submission" date="2019-08" db="EMBL/GenBank/DDBJ databases">
        <title>The improved chromosome-level genome for the pearl oyster Pinctada fucata martensii using PacBio sequencing and Hi-C.</title>
        <authorList>
            <person name="Zheng Z."/>
        </authorList>
    </citation>
    <scope>NUCLEOTIDE SEQUENCE</scope>
    <source>
        <strain evidence="1">ZZ-2019</strain>
        <tissue evidence="1">Adductor muscle</tissue>
    </source>
</reference>
<sequence>MDFVTNDFLENDVEPLNVSDHKPLSCYIHIQQSKESMKSKKQTTSSTKIYSKPRWEKCNIENYKEEVRNNLEHLDKNDISTFDINYKIARIHETLKNAEIKTTKGRKKKKCTSKKKLWNPEIRDATKKSKTAHVEWKNAKTNISNVRRKEAKKHLRKVQRQTAAAKRNNLYDQISSSFQNQQKTFFKLVNEQRQRSSKQTDMIRVNETEYLNIDNIIDGWELYFENLSEPKEDPRFDAEFQKQVNEDIMIKEATNNIYTAKITEELKTKSTLKYLGIQKQPLYNPHPIYKFTGPNPFEVLKAQIKARILTGTHILQENLQKFNQHDIDTTCELCHREPEDRNHFILTCKKLEDKRQKHLQKLTNLVPALQERPAQLLQCILDQSHEDLTGLVPADEETMSQIEQHSRDMLYDLHRARTSYQKLNTQN</sequence>
<protein>
    <submittedName>
        <fullName evidence="1">Uncharacterized protein</fullName>
    </submittedName>
</protein>
<dbReference type="EMBL" id="VSWD01000010">
    <property type="protein sequence ID" value="KAK3090375.1"/>
    <property type="molecule type" value="Genomic_DNA"/>
</dbReference>
<dbReference type="Proteomes" id="UP001186944">
    <property type="component" value="Unassembled WGS sequence"/>
</dbReference>
<comment type="caution">
    <text evidence="1">The sequence shown here is derived from an EMBL/GenBank/DDBJ whole genome shotgun (WGS) entry which is preliminary data.</text>
</comment>
<dbReference type="AlphaFoldDB" id="A0AA88XXQ2"/>
<proteinExistence type="predicted"/>
<organism evidence="1 2">
    <name type="scientific">Pinctada imbricata</name>
    <name type="common">Atlantic pearl-oyster</name>
    <name type="synonym">Pinctada martensii</name>
    <dbReference type="NCBI Taxonomy" id="66713"/>
    <lineage>
        <taxon>Eukaryota</taxon>
        <taxon>Metazoa</taxon>
        <taxon>Spiralia</taxon>
        <taxon>Lophotrochozoa</taxon>
        <taxon>Mollusca</taxon>
        <taxon>Bivalvia</taxon>
        <taxon>Autobranchia</taxon>
        <taxon>Pteriomorphia</taxon>
        <taxon>Pterioida</taxon>
        <taxon>Pterioidea</taxon>
        <taxon>Pteriidae</taxon>
        <taxon>Pinctada</taxon>
    </lineage>
</organism>